<evidence type="ECO:0000313" key="13">
    <source>
        <dbReference type="Proteomes" id="UP000539710"/>
    </source>
</evidence>
<dbReference type="NCBIfam" id="TIGR00017">
    <property type="entry name" value="cmk"/>
    <property type="match status" value="1"/>
</dbReference>
<evidence type="ECO:0000256" key="1">
    <source>
        <dbReference type="ARBA" id="ARBA00009427"/>
    </source>
</evidence>
<comment type="catalytic activity">
    <reaction evidence="6 8">
        <text>dCMP + ATP = dCDP + ADP</text>
        <dbReference type="Rhea" id="RHEA:25094"/>
        <dbReference type="ChEBI" id="CHEBI:30616"/>
        <dbReference type="ChEBI" id="CHEBI:57566"/>
        <dbReference type="ChEBI" id="CHEBI:58593"/>
        <dbReference type="ChEBI" id="CHEBI:456216"/>
        <dbReference type="EC" id="2.7.4.25"/>
    </reaction>
</comment>
<reference evidence="11 12" key="1">
    <citation type="submission" date="2020-07" db="EMBL/GenBank/DDBJ databases">
        <title>Chryseobacterium sp.cx-624.</title>
        <authorList>
            <person name="Yang C."/>
        </authorList>
    </citation>
    <scope>NUCLEOTIDE SEQUENCE [LARGE SCALE GENOMIC DNA]</scope>
    <source>
        <strain evidence="11">Cx-624</strain>
        <strain evidence="12">cx-624</strain>
    </source>
</reference>
<dbReference type="InterPro" id="IPR027417">
    <property type="entry name" value="P-loop_NTPase"/>
</dbReference>
<keyword evidence="5 8" id="KW-0067">ATP-binding</keyword>
<evidence type="ECO:0000256" key="8">
    <source>
        <dbReference type="HAMAP-Rule" id="MF_00238"/>
    </source>
</evidence>
<evidence type="ECO:0000256" key="5">
    <source>
        <dbReference type="ARBA" id="ARBA00022840"/>
    </source>
</evidence>
<evidence type="ECO:0000313" key="11">
    <source>
        <dbReference type="EMBL" id="QMS98191.1"/>
    </source>
</evidence>
<evidence type="ECO:0000256" key="4">
    <source>
        <dbReference type="ARBA" id="ARBA00022777"/>
    </source>
</evidence>
<dbReference type="AlphaFoldDB" id="A0A7D7QYC9"/>
<dbReference type="GO" id="GO:0015949">
    <property type="term" value="P:nucleobase-containing small molecule interconversion"/>
    <property type="evidence" value="ECO:0007669"/>
    <property type="project" value="TreeGrafter"/>
</dbReference>
<gene>
    <name evidence="8" type="primary">cmk</name>
    <name evidence="11" type="ORF">H1R16_10885</name>
    <name evidence="10" type="ORF">H2507_04580</name>
</gene>
<keyword evidence="13" id="KW-1185">Reference proteome</keyword>
<dbReference type="InterPro" id="IPR003136">
    <property type="entry name" value="Cytidylate_kin"/>
</dbReference>
<reference evidence="13" key="2">
    <citation type="submission" date="2020-07" db="EMBL/GenBank/DDBJ databases">
        <title>Flavobacterium sp. xlx-214.</title>
        <authorList>
            <person name="Yang C."/>
        </authorList>
    </citation>
    <scope>NUCLEOTIDE SEQUENCE [LARGE SCALE GENOMIC DNA]</scope>
    <source>
        <strain evidence="13">CX-624</strain>
    </source>
</reference>
<comment type="catalytic activity">
    <reaction evidence="7 8">
        <text>CMP + ATP = CDP + ADP</text>
        <dbReference type="Rhea" id="RHEA:11600"/>
        <dbReference type="ChEBI" id="CHEBI:30616"/>
        <dbReference type="ChEBI" id="CHEBI:58069"/>
        <dbReference type="ChEBI" id="CHEBI:60377"/>
        <dbReference type="ChEBI" id="CHEBI:456216"/>
        <dbReference type="EC" id="2.7.4.25"/>
    </reaction>
</comment>
<dbReference type="PANTHER" id="PTHR21299">
    <property type="entry name" value="CYTIDYLATE KINASE/PANTOATE-BETA-ALANINE LIGASE"/>
    <property type="match status" value="1"/>
</dbReference>
<protein>
    <recommendedName>
        <fullName evidence="8">Cytidylate kinase</fullName>
        <shortName evidence="8">CK</shortName>
        <ecNumber evidence="8">2.7.4.25</ecNumber>
    </recommendedName>
    <alternativeName>
        <fullName evidence="8">Cytidine monophosphate kinase</fullName>
        <shortName evidence="8">CMP kinase</shortName>
    </alternativeName>
</protein>
<dbReference type="Proteomes" id="UP000539710">
    <property type="component" value="Unassembled WGS sequence"/>
</dbReference>
<comment type="subcellular location">
    <subcellularLocation>
        <location evidence="8">Cytoplasm</location>
    </subcellularLocation>
</comment>
<reference evidence="10" key="3">
    <citation type="submission" date="2020-07" db="EMBL/GenBank/DDBJ databases">
        <authorList>
            <person name="Yang C."/>
        </authorList>
    </citation>
    <scope>NUCLEOTIDE SEQUENCE</scope>
    <source>
        <strain evidence="10">Cx-624</strain>
    </source>
</reference>
<dbReference type="KEGG" id="cbau:H1R16_10885"/>
<dbReference type="Proteomes" id="UP000515349">
    <property type="component" value="Chromosome"/>
</dbReference>
<evidence type="ECO:0000256" key="3">
    <source>
        <dbReference type="ARBA" id="ARBA00022741"/>
    </source>
</evidence>
<accession>A0A7D7QYC9</accession>
<evidence type="ECO:0000256" key="6">
    <source>
        <dbReference type="ARBA" id="ARBA00047615"/>
    </source>
</evidence>
<dbReference type="GO" id="GO:0005829">
    <property type="term" value="C:cytosol"/>
    <property type="evidence" value="ECO:0007669"/>
    <property type="project" value="TreeGrafter"/>
</dbReference>
<dbReference type="GO" id="GO:0036431">
    <property type="term" value="F:dCMP kinase activity"/>
    <property type="evidence" value="ECO:0007669"/>
    <property type="project" value="InterPro"/>
</dbReference>
<evidence type="ECO:0000313" key="10">
    <source>
        <dbReference type="EMBL" id="MBA5246442.1"/>
    </source>
</evidence>
<dbReference type="RefSeq" id="WP_181886523.1">
    <property type="nucleotide sequence ID" value="NZ_CP059472.1"/>
</dbReference>
<dbReference type="EMBL" id="JACEUX010000001">
    <property type="protein sequence ID" value="MBA5246442.1"/>
    <property type="molecule type" value="Genomic_DNA"/>
</dbReference>
<keyword evidence="3 8" id="KW-0547">Nucleotide-binding</keyword>
<sequence>MRKPVIAIDGFSSTGKSSISKAIAARLGLVHMDTGALYRAVTYYALNHCVKNHEIDLTCLFKALPSINLEFRNIEGTLVLFLNNKNITAEIREPEISGFVSIIAKQPEVRSYLLDLQRKGAAAGGMIMDGRDIGTVVLPDADYKFFLTASVEERTKRRHLELTNQGVTIDRMAVMDNLVTRDKIDSERETAPLKKAPDAVLIDNTHLNKEETISLITSYIKEF</sequence>
<organism evidence="11 12">
    <name type="scientific">Marnyiella aurantia</name>
    <dbReference type="NCBI Taxonomy" id="2758037"/>
    <lineage>
        <taxon>Bacteria</taxon>
        <taxon>Pseudomonadati</taxon>
        <taxon>Bacteroidota</taxon>
        <taxon>Flavobacteriia</taxon>
        <taxon>Flavobacteriales</taxon>
        <taxon>Weeksellaceae</taxon>
        <taxon>Marnyiella</taxon>
    </lineage>
</organism>
<dbReference type="Gene3D" id="3.40.50.300">
    <property type="entry name" value="P-loop containing nucleotide triphosphate hydrolases"/>
    <property type="match status" value="1"/>
</dbReference>
<dbReference type="HAMAP" id="MF_00238">
    <property type="entry name" value="Cytidyl_kinase_type1"/>
    <property type="match status" value="1"/>
</dbReference>
<proteinExistence type="inferred from homology"/>
<evidence type="ECO:0000313" key="12">
    <source>
        <dbReference type="Proteomes" id="UP000515349"/>
    </source>
</evidence>
<dbReference type="Pfam" id="PF02224">
    <property type="entry name" value="Cytidylate_kin"/>
    <property type="match status" value="1"/>
</dbReference>
<comment type="similarity">
    <text evidence="1 8">Belongs to the cytidylate kinase family. Type 1 subfamily.</text>
</comment>
<dbReference type="PANTHER" id="PTHR21299:SF2">
    <property type="entry name" value="CYTIDYLATE KINASE"/>
    <property type="match status" value="1"/>
</dbReference>
<keyword evidence="4 8" id="KW-0418">Kinase</keyword>
<evidence type="ECO:0000256" key="7">
    <source>
        <dbReference type="ARBA" id="ARBA00048478"/>
    </source>
</evidence>
<dbReference type="CDD" id="cd02020">
    <property type="entry name" value="CMPK"/>
    <property type="match status" value="1"/>
</dbReference>
<feature type="domain" description="Cytidylate kinase" evidence="9">
    <location>
        <begin position="6"/>
        <end position="221"/>
    </location>
</feature>
<keyword evidence="8" id="KW-0963">Cytoplasm</keyword>
<name>A0A7D7QYC9_9FLAO</name>
<dbReference type="EC" id="2.7.4.25" evidence="8"/>
<evidence type="ECO:0000259" key="9">
    <source>
        <dbReference type="Pfam" id="PF02224"/>
    </source>
</evidence>
<dbReference type="EMBL" id="CP059472">
    <property type="protein sequence ID" value="QMS98191.1"/>
    <property type="molecule type" value="Genomic_DNA"/>
</dbReference>
<feature type="binding site" evidence="8">
    <location>
        <begin position="10"/>
        <end position="18"/>
    </location>
    <ligand>
        <name>ATP</name>
        <dbReference type="ChEBI" id="CHEBI:30616"/>
    </ligand>
</feature>
<dbReference type="GO" id="GO:0005524">
    <property type="term" value="F:ATP binding"/>
    <property type="evidence" value="ECO:0007669"/>
    <property type="project" value="UniProtKB-UniRule"/>
</dbReference>
<evidence type="ECO:0000256" key="2">
    <source>
        <dbReference type="ARBA" id="ARBA00022679"/>
    </source>
</evidence>
<dbReference type="GO" id="GO:0006220">
    <property type="term" value="P:pyrimidine nucleotide metabolic process"/>
    <property type="evidence" value="ECO:0007669"/>
    <property type="project" value="UniProtKB-UniRule"/>
</dbReference>
<keyword evidence="2 8" id="KW-0808">Transferase</keyword>
<dbReference type="InterPro" id="IPR011994">
    <property type="entry name" value="Cytidylate_kinase_dom"/>
</dbReference>
<dbReference type="SUPFAM" id="SSF52540">
    <property type="entry name" value="P-loop containing nucleoside triphosphate hydrolases"/>
    <property type="match status" value="1"/>
</dbReference>